<proteinExistence type="predicted"/>
<evidence type="ECO:0000313" key="8">
    <source>
        <dbReference type="Proteomes" id="UP000198504"/>
    </source>
</evidence>
<dbReference type="InterPro" id="IPR036922">
    <property type="entry name" value="Rieske_2Fe-2S_sf"/>
</dbReference>
<keyword evidence="3" id="KW-0560">Oxidoreductase</keyword>
<gene>
    <name evidence="7" type="ORF">SAMN05421756_102446</name>
</gene>
<dbReference type="GO" id="GO:0051213">
    <property type="term" value="F:dioxygenase activity"/>
    <property type="evidence" value="ECO:0007669"/>
    <property type="project" value="UniProtKB-KW"/>
</dbReference>
<name>A0A1H9D5P9_9ACTN</name>
<reference evidence="8" key="1">
    <citation type="submission" date="2016-10" db="EMBL/GenBank/DDBJ databases">
        <authorList>
            <person name="Varghese N."/>
            <person name="Submissions S."/>
        </authorList>
    </citation>
    <scope>NUCLEOTIDE SEQUENCE [LARGE SCALE GENOMIC DNA]</scope>
    <source>
        <strain evidence="8">CGMCC 4.6856</strain>
    </source>
</reference>
<dbReference type="InterPro" id="IPR017941">
    <property type="entry name" value="Rieske_2Fe-2S"/>
</dbReference>
<accession>A0A1H9D5P9</accession>
<sequence>MSVPFGEPLHHGAMDAAVDLAAHSVAFPRRWWYPVARSSELGRKPLAVTLMGTPLAVFRGADGTPGVVLDRCSHRNYPLSLGRVTDEGLLQCGYHGWSFDQGGSCRFVPGLLETRTQSTWHVAAHAAVEQDGFVWAWGEPGAEPTRAPFALPVVAGRGAGETVFRIDLDSTLRAASENALDVPHTAYLHRGLFRGRRRNRITAIRRPVTDGIEVQYLGEPVGMGPLRLGEASGRTFDHWDRFLLPSVAQIEYAVQGWFRVVNTIVQLPLSPFRTRAWFVVRFSSPLPGPLVGTVVKLQGRRILGQDAEALARQTERSLQLGGERYASTELDLLGTAIWRLLRSAERAEQPDGEDLPLASVSERRVVFEA</sequence>
<dbReference type="Gene3D" id="2.102.10.10">
    <property type="entry name" value="Rieske [2Fe-2S] iron-sulphur domain"/>
    <property type="match status" value="1"/>
</dbReference>
<dbReference type="CDD" id="cd03469">
    <property type="entry name" value="Rieske_RO_Alpha_N"/>
    <property type="match status" value="1"/>
</dbReference>
<dbReference type="GO" id="GO:0004497">
    <property type="term" value="F:monooxygenase activity"/>
    <property type="evidence" value="ECO:0007669"/>
    <property type="project" value="UniProtKB-ARBA"/>
</dbReference>
<dbReference type="EMBL" id="FOFA01000002">
    <property type="protein sequence ID" value="SEQ08775.1"/>
    <property type="molecule type" value="Genomic_DNA"/>
</dbReference>
<feature type="domain" description="Rieske" evidence="6">
    <location>
        <begin position="32"/>
        <end position="136"/>
    </location>
</feature>
<keyword evidence="2" id="KW-0479">Metal-binding</keyword>
<dbReference type="Pfam" id="PF00355">
    <property type="entry name" value="Rieske"/>
    <property type="match status" value="1"/>
</dbReference>
<dbReference type="SUPFAM" id="SSF55961">
    <property type="entry name" value="Bet v1-like"/>
    <property type="match status" value="1"/>
</dbReference>
<dbReference type="STRING" id="1036181.SAMN05421756_102446"/>
<evidence type="ECO:0000313" key="7">
    <source>
        <dbReference type="EMBL" id="SEQ08775.1"/>
    </source>
</evidence>
<keyword evidence="7" id="KW-0223">Dioxygenase</keyword>
<keyword evidence="8" id="KW-1185">Reference proteome</keyword>
<evidence type="ECO:0000256" key="5">
    <source>
        <dbReference type="ARBA" id="ARBA00023014"/>
    </source>
</evidence>
<protein>
    <submittedName>
        <fullName evidence="7">Phenylpropionate dioxygenase, large terminal subunit</fullName>
    </submittedName>
</protein>
<dbReference type="GO" id="GO:0046872">
    <property type="term" value="F:metal ion binding"/>
    <property type="evidence" value="ECO:0007669"/>
    <property type="project" value="UniProtKB-KW"/>
</dbReference>
<dbReference type="GO" id="GO:0016705">
    <property type="term" value="F:oxidoreductase activity, acting on paired donors, with incorporation or reduction of molecular oxygen"/>
    <property type="evidence" value="ECO:0007669"/>
    <property type="project" value="UniProtKB-ARBA"/>
</dbReference>
<evidence type="ECO:0000256" key="1">
    <source>
        <dbReference type="ARBA" id="ARBA00022714"/>
    </source>
</evidence>
<keyword evidence="1" id="KW-0001">2Fe-2S</keyword>
<evidence type="ECO:0000256" key="3">
    <source>
        <dbReference type="ARBA" id="ARBA00023002"/>
    </source>
</evidence>
<dbReference type="Gene3D" id="3.90.380.10">
    <property type="entry name" value="Naphthalene 1,2-dioxygenase Alpha Subunit, Chain A, domain 1"/>
    <property type="match status" value="1"/>
</dbReference>
<dbReference type="AlphaFoldDB" id="A0A1H9D5P9"/>
<dbReference type="InterPro" id="IPR044043">
    <property type="entry name" value="VanA_C_cat"/>
</dbReference>
<dbReference type="GO" id="GO:0051537">
    <property type="term" value="F:2 iron, 2 sulfur cluster binding"/>
    <property type="evidence" value="ECO:0007669"/>
    <property type="project" value="UniProtKB-KW"/>
</dbReference>
<dbReference type="Pfam" id="PF19112">
    <property type="entry name" value="VanA_C"/>
    <property type="match status" value="1"/>
</dbReference>
<dbReference type="Proteomes" id="UP000198504">
    <property type="component" value="Unassembled WGS sequence"/>
</dbReference>
<organism evidence="7 8">
    <name type="scientific">Microlunatus flavus</name>
    <dbReference type="NCBI Taxonomy" id="1036181"/>
    <lineage>
        <taxon>Bacteria</taxon>
        <taxon>Bacillati</taxon>
        <taxon>Actinomycetota</taxon>
        <taxon>Actinomycetes</taxon>
        <taxon>Propionibacteriales</taxon>
        <taxon>Propionibacteriaceae</taxon>
        <taxon>Microlunatus</taxon>
    </lineage>
</organism>
<evidence type="ECO:0000259" key="6">
    <source>
        <dbReference type="PROSITE" id="PS51296"/>
    </source>
</evidence>
<dbReference type="PANTHER" id="PTHR21266:SF60">
    <property type="entry name" value="3-KETOSTEROID-9-ALPHA-MONOOXYGENASE, OXYGENASE COMPONENT"/>
    <property type="match status" value="1"/>
</dbReference>
<evidence type="ECO:0000256" key="4">
    <source>
        <dbReference type="ARBA" id="ARBA00023004"/>
    </source>
</evidence>
<keyword evidence="4" id="KW-0408">Iron</keyword>
<dbReference type="PANTHER" id="PTHR21266">
    <property type="entry name" value="IRON-SULFUR DOMAIN CONTAINING PROTEIN"/>
    <property type="match status" value="1"/>
</dbReference>
<evidence type="ECO:0000256" key="2">
    <source>
        <dbReference type="ARBA" id="ARBA00022723"/>
    </source>
</evidence>
<dbReference type="InterPro" id="IPR050584">
    <property type="entry name" value="Cholesterol_7-desaturase"/>
</dbReference>
<dbReference type="SUPFAM" id="SSF50022">
    <property type="entry name" value="ISP domain"/>
    <property type="match status" value="1"/>
</dbReference>
<keyword evidence="5" id="KW-0411">Iron-sulfur</keyword>
<dbReference type="PROSITE" id="PS51296">
    <property type="entry name" value="RIESKE"/>
    <property type="match status" value="1"/>
</dbReference>